<proteinExistence type="predicted"/>
<protein>
    <submittedName>
        <fullName evidence="1">Glycolipid-binding domain-containing protein</fullName>
    </submittedName>
</protein>
<dbReference type="Pfam" id="PF06475">
    <property type="entry name" value="Glycolipid_bind"/>
    <property type="match status" value="1"/>
</dbReference>
<organism evidence="1 2">
    <name type="scientific">Streptomyces beijiangensis</name>
    <dbReference type="NCBI Taxonomy" id="163361"/>
    <lineage>
        <taxon>Bacteria</taxon>
        <taxon>Bacillati</taxon>
        <taxon>Actinomycetota</taxon>
        <taxon>Actinomycetes</taxon>
        <taxon>Kitasatosporales</taxon>
        <taxon>Streptomycetaceae</taxon>
        <taxon>Streptomyces</taxon>
    </lineage>
</organism>
<name>A0A939F2R4_9ACTN</name>
<evidence type="ECO:0000313" key="2">
    <source>
        <dbReference type="Proteomes" id="UP000664167"/>
    </source>
</evidence>
<accession>A0A939F2R4</accession>
<gene>
    <name evidence="1" type="ORF">J0695_03055</name>
</gene>
<keyword evidence="2" id="KW-1185">Reference proteome</keyword>
<sequence>MRTLTWRVTESGGYETSWITLDATTLTAHGRIFGALPDPYWIAYELETDENWTTRRMTVTSDTETSTHHLDLRRDASTHTWTANGTALPWATEALDCDLGLSPLTNTMPVLRHDLHRAPGTHDFLMAWIRVPDLTVVPSLQTYTHLSSNRVRYTSNTFRSDLTYDEAGLVVTYPGMAHRLTDDATDLRER</sequence>
<dbReference type="AlphaFoldDB" id="A0A939F2R4"/>
<dbReference type="InterPro" id="IPR009467">
    <property type="entry name" value="Glycolipid-bd_prot_put"/>
</dbReference>
<dbReference type="SUPFAM" id="SSF159275">
    <property type="entry name" value="PA1994-like"/>
    <property type="match status" value="1"/>
</dbReference>
<reference evidence="1" key="1">
    <citation type="submission" date="2021-03" db="EMBL/GenBank/DDBJ databases">
        <title>Streptomyces poriferae sp. nov., a novel marine sponge-derived Actinobacteria species with anti-MRSA activity.</title>
        <authorList>
            <person name="Sandoval-Powers M."/>
            <person name="Kralova S."/>
            <person name="Nguyen G.-S."/>
            <person name="Fawwal D."/>
            <person name="Degnes K."/>
            <person name="Klinkenberg G."/>
            <person name="Sletta H."/>
            <person name="Wentzel A."/>
            <person name="Liles M.R."/>
        </authorList>
    </citation>
    <scope>NUCLEOTIDE SEQUENCE</scope>
    <source>
        <strain evidence="1">DSM 41794</strain>
    </source>
</reference>
<evidence type="ECO:0000313" key="1">
    <source>
        <dbReference type="EMBL" id="MBO0510793.1"/>
    </source>
</evidence>
<comment type="caution">
    <text evidence="1">The sequence shown here is derived from an EMBL/GenBank/DDBJ whole genome shotgun (WGS) entry which is preliminary data.</text>
</comment>
<dbReference type="RefSeq" id="WP_206959904.1">
    <property type="nucleotide sequence ID" value="NZ_BAAAJJ010000003.1"/>
</dbReference>
<dbReference type="EMBL" id="JAFLRJ010000023">
    <property type="protein sequence ID" value="MBO0510793.1"/>
    <property type="molecule type" value="Genomic_DNA"/>
</dbReference>
<dbReference type="Proteomes" id="UP000664167">
    <property type="component" value="Unassembled WGS sequence"/>
</dbReference>